<dbReference type="HOGENOM" id="CLU_027239_4_1_5"/>
<reference evidence="4 5" key="1">
    <citation type="journal article" date="2011" name="Stand. Genomic Sci.">
        <title>Complete genome sequence of Rhodospirillum rubrum type strain (S1).</title>
        <authorList>
            <person name="Munk A.C."/>
            <person name="Copeland A."/>
            <person name="Lucas S."/>
            <person name="Lapidus A."/>
            <person name="Del Rio T.G."/>
            <person name="Barry K."/>
            <person name="Detter J.C."/>
            <person name="Hammon N."/>
            <person name="Israni S."/>
            <person name="Pitluck S."/>
            <person name="Brettin T."/>
            <person name="Bruce D."/>
            <person name="Han C."/>
            <person name="Tapia R."/>
            <person name="Gilna P."/>
            <person name="Schmutz J."/>
            <person name="Larimer F."/>
            <person name="Land M."/>
            <person name="Kyrpides N.C."/>
            <person name="Mavromatis K."/>
            <person name="Richardson P."/>
            <person name="Rohde M."/>
            <person name="Goker M."/>
            <person name="Klenk H.P."/>
            <person name="Zhang Y."/>
            <person name="Roberts G.P."/>
            <person name="Reslewic S."/>
            <person name="Schwartz D.C."/>
        </authorList>
    </citation>
    <scope>NUCLEOTIDE SEQUENCE [LARGE SCALE GENOMIC DNA]</scope>
    <source>
        <strain evidence="5">ATCC 11170 / ATH 1.1.1 / DSM 467 / LMG 4362 / NCIMB 8255 / S1</strain>
    </source>
</reference>
<dbReference type="PhylomeDB" id="Q2RW37"/>
<dbReference type="PANTHER" id="PTHR11783">
    <property type="entry name" value="SULFOTRANSFERASE SULT"/>
    <property type="match status" value="1"/>
</dbReference>
<dbReference type="SUPFAM" id="SSF52540">
    <property type="entry name" value="P-loop containing nucleoside triphosphate hydrolases"/>
    <property type="match status" value="1"/>
</dbReference>
<evidence type="ECO:0000313" key="5">
    <source>
        <dbReference type="Proteomes" id="UP000001929"/>
    </source>
</evidence>
<sequence length="289" mass="31357">MPRELWSRTPCQAARRTGIVWLASYPKSGNTWMRLFLAALTRVPDLATMAGTPGGATARSVLQRALDISFDGLSPAEVESLRPLAYRHLAARTTGAPRVLKVHDQYRDTPAGAPLFPPEATAGCLHLVRDPRDLCLSLAAHGTVTIDRAIAIMADADYAPAADTKGVAETWGSWSDHARGWLAAKIPRLTVRYEDLLAAPAATFTAAARFCGLDAPAETVAEALRRTRFDHLVAQETTGGFVERPATLSRFFRIGRAGQWREALSAAQVARIERDHGAVMADLGYPIEF</sequence>
<dbReference type="InterPro" id="IPR000863">
    <property type="entry name" value="Sulfotransferase_dom"/>
</dbReference>
<evidence type="ECO:0000256" key="2">
    <source>
        <dbReference type="ARBA" id="ARBA00022679"/>
    </source>
</evidence>
<dbReference type="PATRIC" id="fig|269796.9.peg.912"/>
<evidence type="ECO:0000256" key="1">
    <source>
        <dbReference type="ARBA" id="ARBA00005771"/>
    </source>
</evidence>
<keyword evidence="5" id="KW-1185">Reference proteome</keyword>
<name>Q2RW37_RHORT</name>
<dbReference type="Gene3D" id="3.40.50.300">
    <property type="entry name" value="P-loop containing nucleotide triphosphate hydrolases"/>
    <property type="match status" value="1"/>
</dbReference>
<dbReference type="AlphaFoldDB" id="Q2RW37"/>
<dbReference type="STRING" id="269796.Rru_A0857"/>
<dbReference type="GO" id="GO:0008146">
    <property type="term" value="F:sulfotransferase activity"/>
    <property type="evidence" value="ECO:0007669"/>
    <property type="project" value="InterPro"/>
</dbReference>
<dbReference type="eggNOG" id="ENOG502ZB7Q">
    <property type="taxonomic scope" value="Bacteria"/>
</dbReference>
<protein>
    <submittedName>
        <fullName evidence="4">Sulfotransferase</fullName>
    </submittedName>
</protein>
<organism evidence="4 5">
    <name type="scientific">Rhodospirillum rubrum (strain ATCC 11170 / ATH 1.1.1 / DSM 467 / LMG 4362 / NCIMB 8255 / S1)</name>
    <dbReference type="NCBI Taxonomy" id="269796"/>
    <lineage>
        <taxon>Bacteria</taxon>
        <taxon>Pseudomonadati</taxon>
        <taxon>Pseudomonadota</taxon>
        <taxon>Alphaproteobacteria</taxon>
        <taxon>Rhodospirillales</taxon>
        <taxon>Rhodospirillaceae</taxon>
        <taxon>Rhodospirillum</taxon>
    </lineage>
</organism>
<evidence type="ECO:0000313" key="4">
    <source>
        <dbReference type="EMBL" id="ABC21658.1"/>
    </source>
</evidence>
<proteinExistence type="inferred from homology"/>
<dbReference type="KEGG" id="rru:Rru_A0857"/>
<feature type="domain" description="Sulfotransferase" evidence="3">
    <location>
        <begin position="20"/>
        <end position="283"/>
    </location>
</feature>
<comment type="similarity">
    <text evidence="1">Belongs to the sulfotransferase 1 family.</text>
</comment>
<dbReference type="RefSeq" id="WP_011388612.1">
    <property type="nucleotide sequence ID" value="NC_007643.1"/>
</dbReference>
<keyword evidence="2" id="KW-0808">Transferase</keyword>
<dbReference type="InterPro" id="IPR027417">
    <property type="entry name" value="P-loop_NTPase"/>
</dbReference>
<dbReference type="EMBL" id="CP000230">
    <property type="protein sequence ID" value="ABC21658.1"/>
    <property type="molecule type" value="Genomic_DNA"/>
</dbReference>
<accession>Q2RW37</accession>
<dbReference type="Proteomes" id="UP000001929">
    <property type="component" value="Chromosome"/>
</dbReference>
<evidence type="ECO:0000259" key="3">
    <source>
        <dbReference type="Pfam" id="PF00685"/>
    </source>
</evidence>
<gene>
    <name evidence="4" type="ordered locus">Rru_A0857</name>
</gene>
<dbReference type="Pfam" id="PF00685">
    <property type="entry name" value="Sulfotransfer_1"/>
    <property type="match status" value="1"/>
</dbReference>
<dbReference type="EnsemblBacteria" id="ABC21658">
    <property type="protein sequence ID" value="ABC21658"/>
    <property type="gene ID" value="Rru_A0857"/>
</dbReference>